<sequence length="51" mass="6034">MIIFKKFFFNDYKNGVSITLIYSLRAIVRDYPLYCLILKTPLSVFKQAPPF</sequence>
<dbReference type="AlphaFoldDB" id="T0F181"/>
<name>T0F181_HELPX</name>
<protein>
    <submittedName>
        <fullName evidence="1">Uncharacterized protein</fullName>
    </submittedName>
</protein>
<evidence type="ECO:0000313" key="1">
    <source>
        <dbReference type="EMBL" id="EPZ92170.1"/>
    </source>
</evidence>
<accession>T0F181</accession>
<dbReference type="EMBL" id="AUSS01000036">
    <property type="protein sequence ID" value="EPZ92170.1"/>
    <property type="molecule type" value="Genomic_DNA"/>
</dbReference>
<dbReference type="PATRIC" id="fig|1355531.3.peg.1611"/>
<proteinExistence type="predicted"/>
<organism evidence="1 2">
    <name type="scientific">Helicobacter pylori UM114</name>
    <dbReference type="NCBI Taxonomy" id="1355531"/>
    <lineage>
        <taxon>Bacteria</taxon>
        <taxon>Pseudomonadati</taxon>
        <taxon>Campylobacterota</taxon>
        <taxon>Epsilonproteobacteria</taxon>
        <taxon>Campylobacterales</taxon>
        <taxon>Helicobacteraceae</taxon>
        <taxon>Helicobacter</taxon>
    </lineage>
</organism>
<evidence type="ECO:0000313" key="2">
    <source>
        <dbReference type="Proteomes" id="UP000015605"/>
    </source>
</evidence>
<gene>
    <name evidence="1" type="ORF">N207_04180</name>
</gene>
<reference evidence="1 2" key="1">
    <citation type="journal article" date="2013" name="Genome Announc.">
        <title>Multiple genome sequences of Helicobacter pylori strains of diverse disease and antibiotic resistance backgrounds from Malaysia.</title>
        <authorList>
            <person name="Rehvathy V."/>
            <person name="Tan M.H."/>
            <person name="Gunaletchumy S.P."/>
            <person name="Teh X."/>
            <person name="Wang S."/>
            <person name="Baybayan P."/>
            <person name="Singh S."/>
            <person name="Ashby M."/>
            <person name="Kaakoush N.O."/>
            <person name="Mitchell H.M."/>
            <person name="Croft L.J."/>
            <person name="Goh K.L."/>
            <person name="Loke M.F."/>
            <person name="Vadivelu J."/>
        </authorList>
    </citation>
    <scope>NUCLEOTIDE SEQUENCE [LARGE SCALE GENOMIC DNA]</scope>
    <source>
        <strain evidence="1 2">UM114</strain>
    </source>
</reference>
<dbReference type="Proteomes" id="UP000015605">
    <property type="component" value="Unassembled WGS sequence"/>
</dbReference>
<comment type="caution">
    <text evidence="1">The sequence shown here is derived from an EMBL/GenBank/DDBJ whole genome shotgun (WGS) entry which is preliminary data.</text>
</comment>